<feature type="region of interest" description="Disordered" evidence="9">
    <location>
        <begin position="469"/>
        <end position="504"/>
    </location>
</feature>
<comment type="subcellular location">
    <subcellularLocation>
        <location evidence="1">Nucleus</location>
    </subcellularLocation>
</comment>
<feature type="repeat" description="ANK" evidence="8">
    <location>
        <begin position="1341"/>
        <end position="1373"/>
    </location>
</feature>
<feature type="region of interest" description="Disordered" evidence="9">
    <location>
        <begin position="714"/>
        <end position="817"/>
    </location>
</feature>
<feature type="compositionally biased region" description="Low complexity" evidence="9">
    <location>
        <begin position="714"/>
        <end position="731"/>
    </location>
</feature>
<evidence type="ECO:0000256" key="1">
    <source>
        <dbReference type="ARBA" id="ARBA00004123"/>
    </source>
</evidence>
<dbReference type="GO" id="GO:0005634">
    <property type="term" value="C:nucleus"/>
    <property type="evidence" value="ECO:0007669"/>
    <property type="project" value="UniProtKB-SubCell"/>
</dbReference>
<gene>
    <name evidence="11" type="primary">bcorl1</name>
</gene>
<dbReference type="InterPro" id="IPR032365">
    <property type="entry name" value="PUFD"/>
</dbReference>
<feature type="region of interest" description="Disordered" evidence="9">
    <location>
        <begin position="43"/>
        <end position="81"/>
    </location>
</feature>
<evidence type="ECO:0000256" key="2">
    <source>
        <dbReference type="ARBA" id="ARBA00022499"/>
    </source>
</evidence>
<feature type="compositionally biased region" description="Basic and acidic residues" evidence="9">
    <location>
        <begin position="139"/>
        <end position="152"/>
    </location>
</feature>
<reference evidence="11" key="2">
    <citation type="submission" date="2025-09" db="UniProtKB">
        <authorList>
            <consortium name="Ensembl"/>
        </authorList>
    </citation>
    <scope>IDENTIFICATION</scope>
</reference>
<reference evidence="11" key="1">
    <citation type="submission" date="2025-08" db="UniProtKB">
        <authorList>
            <consortium name="Ensembl"/>
        </authorList>
    </citation>
    <scope>IDENTIFICATION</scope>
</reference>
<feature type="region of interest" description="Disordered" evidence="9">
    <location>
        <begin position="370"/>
        <end position="453"/>
    </location>
</feature>
<dbReference type="PANTHER" id="PTHR24117:SF6">
    <property type="entry name" value="BCL-6 COREPRESSOR-LIKE PROTEIN 1"/>
    <property type="match status" value="1"/>
</dbReference>
<feature type="repeat" description="ANK" evidence="8">
    <location>
        <begin position="1308"/>
        <end position="1340"/>
    </location>
</feature>
<keyword evidence="12" id="KW-1185">Reference proteome</keyword>
<feature type="compositionally biased region" description="Polar residues" evidence="9">
    <location>
        <begin position="985"/>
        <end position="999"/>
    </location>
</feature>
<feature type="compositionally biased region" description="Pro residues" evidence="9">
    <location>
        <begin position="1254"/>
        <end position="1263"/>
    </location>
</feature>
<feature type="compositionally biased region" description="Basic and acidic residues" evidence="9">
    <location>
        <begin position="1171"/>
        <end position="1184"/>
    </location>
</feature>
<feature type="compositionally biased region" description="Pro residues" evidence="9">
    <location>
        <begin position="1230"/>
        <end position="1242"/>
    </location>
</feature>
<dbReference type="Pfam" id="PF12796">
    <property type="entry name" value="Ank_2"/>
    <property type="match status" value="1"/>
</dbReference>
<evidence type="ECO:0000256" key="3">
    <source>
        <dbReference type="ARBA" id="ARBA00022553"/>
    </source>
</evidence>
<dbReference type="GO" id="GO:0000122">
    <property type="term" value="P:negative regulation of transcription by RNA polymerase II"/>
    <property type="evidence" value="ECO:0007669"/>
    <property type="project" value="TreeGrafter"/>
</dbReference>
<feature type="compositionally biased region" description="Polar residues" evidence="9">
    <location>
        <begin position="649"/>
        <end position="663"/>
    </location>
</feature>
<dbReference type="SMART" id="SM00248">
    <property type="entry name" value="ANK"/>
    <property type="match status" value="3"/>
</dbReference>
<dbReference type="InterPro" id="IPR036770">
    <property type="entry name" value="Ankyrin_rpt-contain_sf"/>
</dbReference>
<evidence type="ECO:0000256" key="8">
    <source>
        <dbReference type="PROSITE-ProRule" id="PRU00023"/>
    </source>
</evidence>
<evidence type="ECO:0000256" key="6">
    <source>
        <dbReference type="ARBA" id="ARBA00023242"/>
    </source>
</evidence>
<dbReference type="OMA" id="DSSNCNH"/>
<dbReference type="InterPro" id="IPR002110">
    <property type="entry name" value="Ankyrin_rpt"/>
</dbReference>
<feature type="compositionally biased region" description="Low complexity" evidence="9">
    <location>
        <begin position="870"/>
        <end position="881"/>
    </location>
</feature>
<keyword evidence="4" id="KW-0677">Repeat</keyword>
<feature type="region of interest" description="Disordered" evidence="9">
    <location>
        <begin position="1526"/>
        <end position="1562"/>
    </location>
</feature>
<feature type="compositionally biased region" description="Low complexity" evidence="9">
    <location>
        <begin position="1080"/>
        <end position="1096"/>
    </location>
</feature>
<evidence type="ECO:0000256" key="4">
    <source>
        <dbReference type="ARBA" id="ARBA00022737"/>
    </source>
</evidence>
<dbReference type="InterPro" id="IPR047144">
    <property type="entry name" value="BCOR-like"/>
</dbReference>
<dbReference type="FunFam" id="1.25.40.20:FF:000032">
    <property type="entry name" value="BCL-6 corepressor isoform X1"/>
    <property type="match status" value="1"/>
</dbReference>
<comment type="similarity">
    <text evidence="7">Belongs to the BCOR family.</text>
</comment>
<evidence type="ECO:0000256" key="5">
    <source>
        <dbReference type="ARBA" id="ARBA00022843"/>
    </source>
</evidence>
<dbReference type="GO" id="GO:0003714">
    <property type="term" value="F:transcription corepressor activity"/>
    <property type="evidence" value="ECO:0007669"/>
    <property type="project" value="TreeGrafter"/>
</dbReference>
<dbReference type="RefSeq" id="XP_030224489.1">
    <property type="nucleotide sequence ID" value="XM_030368629.1"/>
</dbReference>
<evidence type="ECO:0000313" key="12">
    <source>
        <dbReference type="Proteomes" id="UP000694546"/>
    </source>
</evidence>
<proteinExistence type="inferred from homology"/>
<evidence type="ECO:0000256" key="9">
    <source>
        <dbReference type="SAM" id="MobiDB-lite"/>
    </source>
</evidence>
<dbReference type="Ensembl" id="ENSGMOT00000033847.1">
    <property type="protein sequence ID" value="ENSGMOP00000050347.1"/>
    <property type="gene ID" value="ENSGMOG00000023833.1"/>
</dbReference>
<dbReference type="Proteomes" id="UP000694546">
    <property type="component" value="Chromosome 10"/>
</dbReference>
<feature type="compositionally biased region" description="Polar residues" evidence="9">
    <location>
        <begin position="1126"/>
        <end position="1150"/>
    </location>
</feature>
<feature type="region of interest" description="Disordered" evidence="9">
    <location>
        <begin position="630"/>
        <end position="673"/>
    </location>
</feature>
<feature type="compositionally biased region" description="Pro residues" evidence="9">
    <location>
        <begin position="1022"/>
        <end position="1056"/>
    </location>
</feature>
<protein>
    <recommendedName>
        <fullName evidence="10">BCL-6 corepressor PCGF1 binding domain-containing protein</fullName>
    </recommendedName>
</protein>
<feature type="compositionally biased region" description="Pro residues" evidence="9">
    <location>
        <begin position="318"/>
        <end position="335"/>
    </location>
</feature>
<feature type="compositionally biased region" description="Basic and acidic residues" evidence="9">
    <location>
        <begin position="1192"/>
        <end position="1201"/>
    </location>
</feature>
<evidence type="ECO:0000256" key="7">
    <source>
        <dbReference type="ARBA" id="ARBA00034703"/>
    </source>
</evidence>
<dbReference type="SUPFAM" id="SSF48403">
    <property type="entry name" value="Ankyrin repeat"/>
    <property type="match status" value="1"/>
</dbReference>
<dbReference type="OrthoDB" id="3666223at2759"/>
<feature type="region of interest" description="Disordered" evidence="9">
    <location>
        <begin position="110"/>
        <end position="162"/>
    </location>
</feature>
<dbReference type="GeneTree" id="ENSGT00940000153737"/>
<keyword evidence="8" id="KW-0040">ANK repeat</keyword>
<feature type="compositionally biased region" description="Polar residues" evidence="9">
    <location>
        <begin position="373"/>
        <end position="386"/>
    </location>
</feature>
<feature type="compositionally biased region" description="Basic residues" evidence="9">
    <location>
        <begin position="1099"/>
        <end position="1109"/>
    </location>
</feature>
<dbReference type="PROSITE" id="PS50088">
    <property type="entry name" value="ANK_REPEAT"/>
    <property type="match status" value="2"/>
</dbReference>
<dbReference type="Gene3D" id="3.10.260.40">
    <property type="entry name" value="BCL-6 corepressor, PCGF1 binding domain"/>
    <property type="match status" value="1"/>
</dbReference>
<dbReference type="Pfam" id="PF16553">
    <property type="entry name" value="PUFD"/>
    <property type="match status" value="1"/>
</dbReference>
<feature type="region of interest" description="Disordered" evidence="9">
    <location>
        <begin position="562"/>
        <end position="586"/>
    </location>
</feature>
<sequence>MLSDCRQLGAQEYHRISKKPILSGPPPPSVKCCVKETPMQVDPTLMNVGDGGTVSREVSAPNKASSPSMVGNPPQTLPPELRGDVVLSQQNRNPAAKDCTVAKENCVDTHSYNHTPEVSPPQQPGKAPAPGATLAATDKPAEKRQDVAKKNSDGTVGCPASQWVGGARVRPAESLSAAYGNATSSKKSQTKTQSGMSLPPGFQCSTLFKPGQPVTFVPATNLPSPLCKITLPPALGQIAALREAAATQFQQEVPPQTPCSGGTLLPRTYPYPFSVGRTPHPEKKPGAVMPKLKATLASNKSGKSTGKEHKALASAVASPPPTTAPPLQPPPPGTAPPTRFTLSPTAAICCAPSLATITTQSRLLNHVEKSNTEDQTSMGCLNSNPTAALEDHGDSCPAEQPDVPLDLSAKSKRPKCTSEPLNAVSAKERHHSESDHREAPNNNNNSNNKRGNTTIYSSAVQYPVLPNMQRNGSHQRQTSRQPGHHVAEPKSWGKGPSPDSIKSIPGTYVGVASPILASTLRGKDGKGTFVDEFQNFAKQEFISIVDQGEHLASKGKKPSFLMKGTQHPQSAKHANRTSTALPKKSPSKVAPIATLVGSATVRQGVGAGKTPAALSAAIVKPAWHQPAILPNQGASAQKKVPQGPPKTKGSGSSEAPKYQSGSHSPLKVEDNKWDRVKSPLSTLESIVKQKALETKAFVADGLAQAPAVAVKKADVPNPLTGGQGTQSKQQTLEYPPPWPTESNDRKPSGTPHQEAPAPAANKTGRAKASERRETSTEPQVPSQGLHEQRVCAKPAAFRASASMNGSRRESKLAQVLEGELLKDHSGVPTDEPRNAKLQGVVHSLLTGRCLTGSGGVDNKTNGTKEKSPTKAKSSVSKQKAAGTKKPATEKSPPEPSKKATVTVKKRPDKESTPLKVPCLKKQKKPCATVGERSASADEPPSHNKEELPNNRSSLHKGEQATLRTPDGGLSSPRSLDSSASPRGLSASTKTAKSPESSTPRLRRGRRRCDEAPPEDPWGFASPSPPPPAASLRSPPSPSPPPPPAPSPPPPAAPAPAQPARRPRGRPRSNPLPRDTKPAKVRTPAAATAAPPAAGDTPAHKKRRRCRSRKYQSGEYIVEKDRLEDQGPQSPTPNDGKTDDLQSGLSPSHGASSPALALQGALFTRSGSGGYHESEVSPEGSDKPSGKRKFKTKHTDNEEPKAKPKRGGLGKRSASLPPDEDTAAKKRTSPPATPKSPLSPPPSKKGSAGGGSGPESPPRKPVPPEVRRLIVNKNAGETLLQRAARLGYQDVVLYCLEKDIREVNRRDNAGYTALHEASSRGWTQIVQILLRHGADVNCSAQDGTRPIHDAVASDNLPIVWLLLNHGADPTLATYSGHTAVKLAHSPNMKTFLTEYFTDLEGRSEHDPFLLWDFHSSSLFESEQEPCWEFLLLEQNGEQEEQGRGPADGDPDRDGLLFEFSSEPLLPCYHVQVSLTQGYCNWFLLADVLRRLKMSTRIFRSRHPHLEVVSLAGAELWRQVALSQVSGALAPPHRGKRTERDEEDEDEEQDEKGDEEGGDEEGQVELVRCVPELQRLLGSSIHILPEEEQATEVERACVGRPRGR</sequence>
<dbReference type="PROSITE" id="PS50297">
    <property type="entry name" value="ANK_REP_REGION"/>
    <property type="match status" value="2"/>
</dbReference>
<feature type="compositionally biased region" description="Acidic residues" evidence="9">
    <location>
        <begin position="1539"/>
        <end position="1561"/>
    </location>
</feature>
<feature type="compositionally biased region" description="Basic and acidic residues" evidence="9">
    <location>
        <begin position="426"/>
        <end position="439"/>
    </location>
</feature>
<feature type="compositionally biased region" description="Polar residues" evidence="9">
    <location>
        <begin position="469"/>
        <end position="481"/>
    </location>
</feature>
<feature type="compositionally biased region" description="Basic and acidic residues" evidence="9">
    <location>
        <begin position="886"/>
        <end position="897"/>
    </location>
</feature>
<name>A0A8C5BQA3_GADMO</name>
<dbReference type="GeneID" id="115552481"/>
<accession>A0A8C5BQA3</accession>
<dbReference type="Gene3D" id="1.25.40.20">
    <property type="entry name" value="Ankyrin repeat-containing domain"/>
    <property type="match status" value="1"/>
</dbReference>
<keyword evidence="3" id="KW-0597">Phosphoprotein</keyword>
<keyword evidence="5" id="KW-0832">Ubl conjugation</keyword>
<organism evidence="11 12">
    <name type="scientific">Gadus morhua</name>
    <name type="common">Atlantic cod</name>
    <dbReference type="NCBI Taxonomy" id="8049"/>
    <lineage>
        <taxon>Eukaryota</taxon>
        <taxon>Metazoa</taxon>
        <taxon>Chordata</taxon>
        <taxon>Craniata</taxon>
        <taxon>Vertebrata</taxon>
        <taxon>Euteleostomi</taxon>
        <taxon>Actinopterygii</taxon>
        <taxon>Neopterygii</taxon>
        <taxon>Teleostei</taxon>
        <taxon>Neoteleostei</taxon>
        <taxon>Acanthomorphata</taxon>
        <taxon>Zeiogadaria</taxon>
        <taxon>Gadariae</taxon>
        <taxon>Gadiformes</taxon>
        <taxon>Gadoidei</taxon>
        <taxon>Gadidae</taxon>
        <taxon>Gadus</taxon>
    </lineage>
</organism>
<dbReference type="KEGG" id="gmh:115552481"/>
<feature type="compositionally biased region" description="Basic and acidic residues" evidence="9">
    <location>
        <begin position="939"/>
        <end position="948"/>
    </location>
</feature>
<evidence type="ECO:0000313" key="11">
    <source>
        <dbReference type="Ensembl" id="ENSGMOP00000050347.1"/>
    </source>
</evidence>
<keyword evidence="6" id="KW-0539">Nucleus</keyword>
<dbReference type="PANTHER" id="PTHR24117">
    <property type="entry name" value="AGAP007537-PB"/>
    <property type="match status" value="1"/>
</dbReference>
<feature type="region of interest" description="Disordered" evidence="9">
    <location>
        <begin position="297"/>
        <end position="340"/>
    </location>
</feature>
<dbReference type="InterPro" id="IPR038227">
    <property type="entry name" value="PUFD_som_sf"/>
</dbReference>
<evidence type="ECO:0000259" key="10">
    <source>
        <dbReference type="Pfam" id="PF16553"/>
    </source>
</evidence>
<keyword evidence="2" id="KW-1017">Isopeptide bond</keyword>
<feature type="compositionally biased region" description="Low complexity" evidence="9">
    <location>
        <begin position="966"/>
        <end position="982"/>
    </location>
</feature>
<feature type="domain" description="BCL-6 corepressor PCGF1 binding" evidence="10">
    <location>
        <begin position="1452"/>
        <end position="1584"/>
    </location>
</feature>
<dbReference type="CTD" id="63035"/>
<feature type="region of interest" description="Disordered" evidence="9">
    <location>
        <begin position="846"/>
        <end position="1263"/>
    </location>
</feature>